<protein>
    <submittedName>
        <fullName evidence="1">Uncharacterized protein</fullName>
    </submittedName>
</protein>
<organism evidence="1 2">
    <name type="scientific">Eleutherodactylus coqui</name>
    <name type="common">Puerto Rican coqui</name>
    <dbReference type="NCBI Taxonomy" id="57060"/>
    <lineage>
        <taxon>Eukaryota</taxon>
        <taxon>Metazoa</taxon>
        <taxon>Chordata</taxon>
        <taxon>Craniata</taxon>
        <taxon>Vertebrata</taxon>
        <taxon>Euteleostomi</taxon>
        <taxon>Amphibia</taxon>
        <taxon>Batrachia</taxon>
        <taxon>Anura</taxon>
        <taxon>Neobatrachia</taxon>
        <taxon>Hyloidea</taxon>
        <taxon>Eleutherodactylidae</taxon>
        <taxon>Eleutherodactylinae</taxon>
        <taxon>Eleutherodactylus</taxon>
        <taxon>Eleutherodactylus</taxon>
    </lineage>
</organism>
<evidence type="ECO:0000313" key="2">
    <source>
        <dbReference type="Proteomes" id="UP000770717"/>
    </source>
</evidence>
<comment type="caution">
    <text evidence="1">The sequence shown here is derived from an EMBL/GenBank/DDBJ whole genome shotgun (WGS) entry which is preliminary data.</text>
</comment>
<accession>A0A8J6E9V3</accession>
<dbReference type="EMBL" id="WNTK01006573">
    <property type="protein sequence ID" value="KAG9463523.1"/>
    <property type="molecule type" value="Genomic_DNA"/>
</dbReference>
<dbReference type="Proteomes" id="UP000770717">
    <property type="component" value="Unassembled WGS sequence"/>
</dbReference>
<gene>
    <name evidence="1" type="ORF">GDO78_021575</name>
</gene>
<name>A0A8J6E9V3_ELECQ</name>
<proteinExistence type="predicted"/>
<evidence type="ECO:0000313" key="1">
    <source>
        <dbReference type="EMBL" id="KAG9463523.1"/>
    </source>
</evidence>
<sequence>METQQLTSDATETSFHNIVVPRYFSVATLEICNMFWDIWTCCASAESNLPEKKRFIKVEESSETLLIQNRLWEDPKCRTSGPRRSWRDSNCIRTRVLW</sequence>
<keyword evidence="2" id="KW-1185">Reference proteome</keyword>
<dbReference type="AlphaFoldDB" id="A0A8J6E9V3"/>
<reference evidence="1" key="1">
    <citation type="thesis" date="2020" institute="ProQuest LLC" country="789 East Eisenhower Parkway, Ann Arbor, MI, USA">
        <title>Comparative Genomics and Chromosome Evolution.</title>
        <authorList>
            <person name="Mudd A.B."/>
        </authorList>
    </citation>
    <scope>NUCLEOTIDE SEQUENCE</scope>
    <source>
        <strain evidence="1">HN-11 Male</strain>
        <tissue evidence="1">Kidney and liver</tissue>
    </source>
</reference>